<comment type="caution">
    <text evidence="2">The sequence shown here is derived from an EMBL/GenBank/DDBJ whole genome shotgun (WGS) entry which is preliminary data.</text>
</comment>
<dbReference type="EMBL" id="MTJZ01000006">
    <property type="protein sequence ID" value="OMG74395.1"/>
    <property type="molecule type" value="Genomic_DNA"/>
</dbReference>
<reference evidence="2 3" key="1">
    <citation type="submission" date="2017-01" db="EMBL/GenBank/DDBJ databases">
        <title>Phylogeographic, genomic and meropenem susceptibility analysis of Burkholderia ubonensis.</title>
        <authorList>
            <person name="Price E.P."/>
            <person name="Sarovich D.S."/>
            <person name="Webb J.R."/>
            <person name="Hall C.M."/>
            <person name="Sahl J.W."/>
            <person name="Kaestli M."/>
            <person name="Mayo M."/>
            <person name="Harrington G."/>
            <person name="Baker A.L."/>
            <person name="Sidak-Loftis L.C."/>
            <person name="Lummis M."/>
            <person name="Schupp J.M."/>
            <person name="Gillece J.D."/>
            <person name="Tuanyok A."/>
            <person name="Warner J."/>
            <person name="Busch J.D."/>
            <person name="Keim P."/>
            <person name="Currie B.J."/>
            <person name="Wagner D.M."/>
        </authorList>
    </citation>
    <scope>NUCLEOTIDE SEQUENCE [LARGE SCALE GENOMIC DNA]</scope>
    <source>
        <strain evidence="2 3">A21</strain>
    </source>
</reference>
<dbReference type="AlphaFoldDB" id="A0A1R1JG89"/>
<organism evidence="2 3">
    <name type="scientific">Burkholderia ubonensis</name>
    <dbReference type="NCBI Taxonomy" id="101571"/>
    <lineage>
        <taxon>Bacteria</taxon>
        <taxon>Pseudomonadati</taxon>
        <taxon>Pseudomonadota</taxon>
        <taxon>Betaproteobacteria</taxon>
        <taxon>Burkholderiales</taxon>
        <taxon>Burkholderiaceae</taxon>
        <taxon>Burkholderia</taxon>
        <taxon>Burkholderia cepacia complex</taxon>
    </lineage>
</organism>
<accession>A0A1R1JG89</accession>
<sequence>MGRSSGSDDASRAGIGHAAASQRRQRASHMNIQVFMMDDCATQGYGRVIPDLNETLLDVWALERVRRRRHDCPAKSYAPTL</sequence>
<dbReference type="Proteomes" id="UP000187194">
    <property type="component" value="Unassembled WGS sequence"/>
</dbReference>
<protein>
    <submittedName>
        <fullName evidence="2">Uncharacterized protein</fullName>
    </submittedName>
</protein>
<proteinExistence type="predicted"/>
<evidence type="ECO:0000313" key="3">
    <source>
        <dbReference type="Proteomes" id="UP000187194"/>
    </source>
</evidence>
<gene>
    <name evidence="2" type="ORF">BW685_06125</name>
</gene>
<evidence type="ECO:0000256" key="1">
    <source>
        <dbReference type="SAM" id="MobiDB-lite"/>
    </source>
</evidence>
<feature type="region of interest" description="Disordered" evidence="1">
    <location>
        <begin position="1"/>
        <end position="26"/>
    </location>
</feature>
<evidence type="ECO:0000313" key="2">
    <source>
        <dbReference type="EMBL" id="OMG74395.1"/>
    </source>
</evidence>
<name>A0A1R1JG89_9BURK</name>